<dbReference type="InterPro" id="IPR028598">
    <property type="entry name" value="BOP1/Erb1"/>
</dbReference>
<dbReference type="PROSITE" id="PS50082">
    <property type="entry name" value="WD_REPEATS_2"/>
    <property type="match status" value="2"/>
</dbReference>
<dbReference type="InterPro" id="IPR012953">
    <property type="entry name" value="BOP1_N_dom"/>
</dbReference>
<name>A0A3B4WG57_SERLL</name>
<evidence type="ECO:0000256" key="10">
    <source>
        <dbReference type="SAM" id="MobiDB-lite"/>
    </source>
</evidence>
<feature type="compositionally biased region" description="Low complexity" evidence="10">
    <location>
        <begin position="102"/>
        <end position="116"/>
    </location>
</feature>
<feature type="compositionally biased region" description="Acidic residues" evidence="10">
    <location>
        <begin position="71"/>
        <end position="101"/>
    </location>
</feature>
<feature type="domain" description="BOP1 N-terminal" evidence="11">
    <location>
        <begin position="169"/>
        <end position="427"/>
    </location>
</feature>
<evidence type="ECO:0000256" key="3">
    <source>
        <dbReference type="ARBA" id="ARBA00022574"/>
    </source>
</evidence>
<dbReference type="PROSITE" id="PS50294">
    <property type="entry name" value="WD_REPEATS_REGION"/>
    <property type="match status" value="2"/>
</dbReference>
<dbReference type="GeneTree" id="ENSGT00390000018422"/>
<feature type="region of interest" description="Disordered" evidence="10">
    <location>
        <begin position="1"/>
        <end position="157"/>
    </location>
</feature>
<dbReference type="SUPFAM" id="SSF50978">
    <property type="entry name" value="WD40 repeat-like"/>
    <property type="match status" value="1"/>
</dbReference>
<evidence type="ECO:0000256" key="8">
    <source>
        <dbReference type="HAMAP-Rule" id="MF_03027"/>
    </source>
</evidence>
<feature type="compositionally biased region" description="Acidic residues" evidence="10">
    <location>
        <begin position="137"/>
        <end position="156"/>
    </location>
</feature>
<dbReference type="AlphaFoldDB" id="A0A3B4WG57"/>
<keyword evidence="4" id="KW-0677">Repeat</keyword>
<evidence type="ECO:0000256" key="6">
    <source>
        <dbReference type="ARBA" id="ARBA00055102"/>
    </source>
</evidence>
<evidence type="ECO:0000313" key="13">
    <source>
        <dbReference type="Proteomes" id="UP000261360"/>
    </source>
</evidence>
<dbReference type="GeneID" id="111659083"/>
<dbReference type="FunFam" id="2.130.10.10:FF:000061">
    <property type="entry name" value="Ribosome biogenesis protein BOP1 homolog"/>
    <property type="match status" value="1"/>
</dbReference>
<dbReference type="GO" id="GO:0000463">
    <property type="term" value="P:maturation of LSU-rRNA from tricistronic rRNA transcript (SSU-rRNA, 5.8S rRNA, LSU-rRNA)"/>
    <property type="evidence" value="ECO:0007669"/>
    <property type="project" value="UniProtKB-UniRule"/>
</dbReference>
<reference evidence="12" key="2">
    <citation type="submission" date="2025-09" db="UniProtKB">
        <authorList>
            <consortium name="Ensembl"/>
        </authorList>
    </citation>
    <scope>IDENTIFICATION</scope>
</reference>
<keyword evidence="5 8" id="KW-0539">Nucleus</keyword>
<dbReference type="SMART" id="SM00320">
    <property type="entry name" value="WD40"/>
    <property type="match status" value="7"/>
</dbReference>
<dbReference type="InterPro" id="IPR015943">
    <property type="entry name" value="WD40/YVTN_repeat-like_dom_sf"/>
</dbReference>
<feature type="repeat" description="WD" evidence="9">
    <location>
        <begin position="434"/>
        <end position="475"/>
    </location>
</feature>
<comment type="subcellular location">
    <subcellularLocation>
        <location evidence="8">Nucleus</location>
        <location evidence="8">Nucleolus</location>
    </subcellularLocation>
    <subcellularLocation>
        <location evidence="8">Nucleus</location>
        <location evidence="8">Nucleoplasm</location>
    </subcellularLocation>
</comment>
<reference evidence="12" key="1">
    <citation type="submission" date="2025-08" db="UniProtKB">
        <authorList>
            <consortium name="Ensembl"/>
        </authorList>
    </citation>
    <scope>IDENTIFICATION</scope>
</reference>
<dbReference type="Proteomes" id="UP000261360">
    <property type="component" value="Unplaced"/>
</dbReference>
<dbReference type="OrthoDB" id="5571054at2759"/>
<evidence type="ECO:0000313" key="12">
    <source>
        <dbReference type="Ensembl" id="ENSSLDP00000001492.1"/>
    </source>
</evidence>
<dbReference type="HAMAP" id="MF_03027">
    <property type="entry name" value="BOP1"/>
    <property type="match status" value="1"/>
</dbReference>
<keyword evidence="1 8" id="KW-0690">Ribosome biogenesis</keyword>
<dbReference type="InterPro" id="IPR036322">
    <property type="entry name" value="WD40_repeat_dom_sf"/>
</dbReference>
<dbReference type="PANTHER" id="PTHR17605">
    <property type="entry name" value="RIBOSOME BIOGENESIS PROTEIN BOP1 BLOCK OF PROLIFERATION 1 PROTEIN"/>
    <property type="match status" value="1"/>
</dbReference>
<dbReference type="GO" id="GO:0043021">
    <property type="term" value="F:ribonucleoprotein complex binding"/>
    <property type="evidence" value="ECO:0007669"/>
    <property type="project" value="UniProtKB-UniRule"/>
</dbReference>
<dbReference type="Pfam" id="PF08145">
    <property type="entry name" value="BOP1NT"/>
    <property type="match status" value="1"/>
</dbReference>
<dbReference type="GO" id="GO:0030687">
    <property type="term" value="C:preribosome, large subunit precursor"/>
    <property type="evidence" value="ECO:0007669"/>
    <property type="project" value="UniProtKB-UniRule"/>
</dbReference>
<protein>
    <recommendedName>
        <fullName evidence="8">Ribosome biogenesis protein BOP1</fullName>
    </recommendedName>
    <alternativeName>
        <fullName evidence="8">Block of proliferation 1 protein</fullName>
    </alternativeName>
</protein>
<dbReference type="Ensembl" id="ENSSLDT00000001574.1">
    <property type="protein sequence ID" value="ENSSLDP00000001492.1"/>
    <property type="gene ID" value="ENSSLDG00000001209.1"/>
</dbReference>
<dbReference type="Pfam" id="PF00400">
    <property type="entry name" value="WD40"/>
    <property type="match status" value="4"/>
</dbReference>
<dbReference type="GO" id="GO:0000466">
    <property type="term" value="P:maturation of 5.8S rRNA from tricistronic rRNA transcript (SSU-rRNA, 5.8S rRNA, LSU-rRNA)"/>
    <property type="evidence" value="ECO:0007669"/>
    <property type="project" value="UniProtKB-UniRule"/>
</dbReference>
<dbReference type="SMART" id="SM01035">
    <property type="entry name" value="BOP1NT"/>
    <property type="match status" value="1"/>
</dbReference>
<feature type="compositionally biased region" description="Basic and acidic residues" evidence="10">
    <location>
        <begin position="11"/>
        <end position="23"/>
    </location>
</feature>
<proteinExistence type="inferred from homology"/>
<feature type="compositionally biased region" description="Acidic residues" evidence="10">
    <location>
        <begin position="49"/>
        <end position="62"/>
    </location>
</feature>
<dbReference type="PANTHER" id="PTHR17605:SF0">
    <property type="entry name" value="RIBOSOME BIOGENESIS PROTEIN BOP1"/>
    <property type="match status" value="1"/>
</dbReference>
<dbReference type="GO" id="GO:0005654">
    <property type="term" value="C:nucleoplasm"/>
    <property type="evidence" value="ECO:0007669"/>
    <property type="project" value="UniProtKB-SubCell"/>
</dbReference>
<evidence type="ECO:0000256" key="7">
    <source>
        <dbReference type="ARBA" id="ARBA00063179"/>
    </source>
</evidence>
<comment type="subunit">
    <text evidence="8">Component of the PeBoW complex, composed of BOP1, PES1 and WDR12. Within the PeBoW complex BOP1 interacts directly with PES1 and WDR12. The PeBoW complex also associates with the 66S pre-ribosome.</text>
</comment>
<sequence>MEGSSGNMRSSEQREDMKKVREKTAKKRSKEKEDEDQDQIFNFNHKPAEEDEENEDLSDSEDSVYSGLEDSGSDSEDDEDEEEGSEDDDDEEEEEDNDDVVVVDVKTESEQIQQTEEQTEKKKKKKKKEGVTKGVTEGEEEQKEDEYEHDSSDEEDIRNTVGNIPMEWYRDFPHIGYDLDGKKIYKPIRNKDELDDFLDKMENPEYWRTVHDKQTGSDIVLSDEQVELVNRLQRGQFGDVNFNEYQPSVEFFSKDVMLHPVTNRPADKRSFIPSLIEKEKVSKLVHAIKMGWIKPRRVEEDSRGHYYDLWASEDSSILAKHRMHLPAPKTPLPGHQESYNPPPEYLLTDEERALWEQQDPSDRKLPYVPMKFSSLRQVPAFPRFIHERFERCLDLYLCPRQRKMRVNVNPEDLIPKLPKPKDLQPFPTTQSLVYRGHSGLVRSISVSPSGQWLASGSDDGSVRFWEVCSSRCIKTVQVGGAVKNVAWNPNPSVCLLAVALDSVVLILSPSLADRQVVSSSERLLSGEQETEPTEGAGPVIWSETEGEELNQGIRLKIQHPKAVHQVVWHAKGDYLASVMPDHSSHLQVFIHQVSRRRSQNPFRKNKGLVQCVSFHPVRPYFFVATQRSVRIYNLVKQEMTKKLQANSKWISSMAVHPGGDHVICGSYDCRLSWFDLDLSTKPYKVLRHHKKAVRGVAYHRVYPLFASASDDGSVIVCHGTVYNDLLQNPLIVPVKVLRGHVSTHDLGVLDVTFHPTQPWIFSSGADATIRLFT</sequence>
<dbReference type="Gene3D" id="2.130.10.10">
    <property type="entry name" value="YVTN repeat-like/Quinoprotein amine dehydrogenase"/>
    <property type="match status" value="1"/>
</dbReference>
<feature type="repeat" description="WD" evidence="9">
    <location>
        <begin position="741"/>
        <end position="773"/>
    </location>
</feature>
<accession>A0A3B4WG57</accession>
<keyword evidence="2 8" id="KW-0698">rRNA processing</keyword>
<evidence type="ECO:0000256" key="5">
    <source>
        <dbReference type="ARBA" id="ARBA00023242"/>
    </source>
</evidence>
<dbReference type="RefSeq" id="XP_023267667.1">
    <property type="nucleotide sequence ID" value="XM_023411899.1"/>
</dbReference>
<keyword evidence="3 9" id="KW-0853">WD repeat</keyword>
<comment type="subunit">
    <text evidence="7">Component of the PeBoW complex, composed of BOP1, PES1 and WDR12. The complex is held together by BOP1, which interacts with PES1 via its N-terminal domain and with WDR12 via a high-affinity interaction between the seven-bladed beta-propeller domains of the 2 proteins. The NOP7 complex associates with the 66S pre-ribosome. The PeBoW complex associates with DDX27, BOP1 interacts directly with DDX27.</text>
</comment>
<dbReference type="STRING" id="1841481.ENSSLDP00000001492"/>
<comment type="function">
    <text evidence="6 8">Component of the PeBoW complex, which is required for maturation of 28S and 5.8S ribosomal RNAs and formation of the 60S ribosome.</text>
</comment>
<dbReference type="InterPro" id="IPR001680">
    <property type="entry name" value="WD40_rpt"/>
</dbReference>
<comment type="similarity">
    <text evidence="8">Belongs to the WD repeat BOP1/ERB1 family.</text>
</comment>
<evidence type="ECO:0000256" key="4">
    <source>
        <dbReference type="ARBA" id="ARBA00022737"/>
    </source>
</evidence>
<evidence type="ECO:0000256" key="9">
    <source>
        <dbReference type="PROSITE-ProRule" id="PRU00221"/>
    </source>
</evidence>
<evidence type="ECO:0000256" key="1">
    <source>
        <dbReference type="ARBA" id="ARBA00022517"/>
    </source>
</evidence>
<keyword evidence="13" id="KW-1185">Reference proteome</keyword>
<dbReference type="GO" id="GO:0070545">
    <property type="term" value="C:PeBoW complex"/>
    <property type="evidence" value="ECO:0007669"/>
    <property type="project" value="TreeGrafter"/>
</dbReference>
<dbReference type="PROSITE" id="PS00678">
    <property type="entry name" value="WD_REPEATS_1"/>
    <property type="match status" value="1"/>
</dbReference>
<organism evidence="12 13">
    <name type="scientific">Seriola lalandi dorsalis</name>
    <dbReference type="NCBI Taxonomy" id="1841481"/>
    <lineage>
        <taxon>Eukaryota</taxon>
        <taxon>Metazoa</taxon>
        <taxon>Chordata</taxon>
        <taxon>Craniata</taxon>
        <taxon>Vertebrata</taxon>
        <taxon>Euteleostomi</taxon>
        <taxon>Actinopterygii</taxon>
        <taxon>Neopterygii</taxon>
        <taxon>Teleostei</taxon>
        <taxon>Neoteleostei</taxon>
        <taxon>Acanthomorphata</taxon>
        <taxon>Carangaria</taxon>
        <taxon>Carangiformes</taxon>
        <taxon>Carangidae</taxon>
        <taxon>Seriola</taxon>
    </lineage>
</organism>
<feature type="compositionally biased region" description="Polar residues" evidence="10">
    <location>
        <begin position="1"/>
        <end position="10"/>
    </location>
</feature>
<evidence type="ECO:0000259" key="11">
    <source>
        <dbReference type="SMART" id="SM01035"/>
    </source>
</evidence>
<dbReference type="InterPro" id="IPR019775">
    <property type="entry name" value="WD40_repeat_CS"/>
</dbReference>
<evidence type="ECO:0000256" key="2">
    <source>
        <dbReference type="ARBA" id="ARBA00022552"/>
    </source>
</evidence>
<gene>
    <name evidence="8" type="primary">BOP1</name>
</gene>